<name>A0A6J3WU61_HUMSC</name>
<dbReference type="EMBL" id="MF044075">
    <property type="protein sequence ID" value="AVY54513.1"/>
    <property type="molecule type" value="mRNA"/>
</dbReference>
<reference evidence="1" key="1">
    <citation type="submission" date="2017-05" db="EMBL/GenBank/DDBJ databases">
        <authorList>
            <person name="Zhou J."/>
            <person name="Wang H."/>
            <person name="Yin J."/>
        </authorList>
    </citation>
    <scope>NUCLEOTIDE SEQUENCE</scope>
</reference>
<organism evidence="1">
    <name type="scientific">Humulus scandens</name>
    <name type="common">Hop</name>
    <name type="synonym">Humulopsis scandens</name>
    <dbReference type="NCBI Taxonomy" id="228586"/>
    <lineage>
        <taxon>Eukaryota</taxon>
        <taxon>Viridiplantae</taxon>
        <taxon>Streptophyta</taxon>
        <taxon>Embryophyta</taxon>
        <taxon>Tracheophyta</taxon>
        <taxon>Spermatophyta</taxon>
        <taxon>Magnoliopsida</taxon>
        <taxon>eudicotyledons</taxon>
        <taxon>Gunneridae</taxon>
        <taxon>Pentapetalae</taxon>
        <taxon>rosids</taxon>
        <taxon>fabids</taxon>
        <taxon>Rosales</taxon>
        <taxon>Cannabaceae</taxon>
        <taxon>Humulus</taxon>
    </lineage>
</organism>
<evidence type="ECO:0000313" key="1">
    <source>
        <dbReference type="EMBL" id="AVY54513.1"/>
    </source>
</evidence>
<proteinExistence type="evidence at transcript level"/>
<protein>
    <submittedName>
        <fullName evidence="1">Hum s 3 allergen</fullName>
    </submittedName>
</protein>
<accession>A0A6J3WU61</accession>
<sequence length="147" mass="15586">MIAEVIKHLNVTENLKHTLNTSADFGVCVANHLCNCMALPYPPVIYACLGGLGFKCMKDALHLTPHLLACALACPNSPIVDTNSTTIIGTNNTTTITGSGSNTTAIIGTNNTAIINTNSTAIDSNSTLKHDHEALKDFCNNNCKKKD</sequence>
<dbReference type="AlphaFoldDB" id="A0A6J3WU61"/>